<dbReference type="Pfam" id="PF13229">
    <property type="entry name" value="Beta_helix"/>
    <property type="match status" value="1"/>
</dbReference>
<feature type="domain" description="Right handed beta helix" evidence="2">
    <location>
        <begin position="106"/>
        <end position="268"/>
    </location>
</feature>
<proteinExistence type="predicted"/>
<accession>A0A7K1LAE4</accession>
<gene>
    <name evidence="3" type="ORF">GNZ18_33085</name>
</gene>
<evidence type="ECO:0000313" key="3">
    <source>
        <dbReference type="EMBL" id="MUN41392.1"/>
    </source>
</evidence>
<name>A0A7K1LAE4_9ACTN</name>
<dbReference type="AlphaFoldDB" id="A0A7K1LAE4"/>
<feature type="signal peptide" evidence="1">
    <location>
        <begin position="1"/>
        <end position="20"/>
    </location>
</feature>
<comment type="caution">
    <text evidence="3">The sequence shown here is derived from an EMBL/GenBank/DDBJ whole genome shotgun (WGS) entry which is preliminary data.</text>
</comment>
<evidence type="ECO:0000256" key="1">
    <source>
        <dbReference type="SAM" id="SignalP"/>
    </source>
</evidence>
<evidence type="ECO:0000259" key="2">
    <source>
        <dbReference type="Pfam" id="PF13229"/>
    </source>
</evidence>
<feature type="chain" id="PRO_5038864116" description="Right handed beta helix domain-containing protein" evidence="1">
    <location>
        <begin position="21"/>
        <end position="342"/>
    </location>
</feature>
<evidence type="ECO:0000313" key="4">
    <source>
        <dbReference type="Proteomes" id="UP000432015"/>
    </source>
</evidence>
<dbReference type="InterPro" id="IPR039448">
    <property type="entry name" value="Beta_helix"/>
</dbReference>
<dbReference type="InterPro" id="IPR006626">
    <property type="entry name" value="PbH1"/>
</dbReference>
<dbReference type="Gene3D" id="2.160.20.10">
    <property type="entry name" value="Single-stranded right-handed beta-helix, Pectin lyase-like"/>
    <property type="match status" value="1"/>
</dbReference>
<dbReference type="SMART" id="SM00710">
    <property type="entry name" value="PbH1"/>
    <property type="match status" value="4"/>
</dbReference>
<keyword evidence="4" id="KW-1185">Reference proteome</keyword>
<dbReference type="EMBL" id="WOFH01000014">
    <property type="protein sequence ID" value="MUN41392.1"/>
    <property type="molecule type" value="Genomic_DNA"/>
</dbReference>
<dbReference type="Proteomes" id="UP000432015">
    <property type="component" value="Unassembled WGS sequence"/>
</dbReference>
<protein>
    <recommendedName>
        <fullName evidence="2">Right handed beta helix domain-containing protein</fullName>
    </recommendedName>
</protein>
<dbReference type="InterPro" id="IPR011050">
    <property type="entry name" value="Pectin_lyase_fold/virulence"/>
</dbReference>
<reference evidence="3 4" key="1">
    <citation type="submission" date="2019-11" db="EMBL/GenBank/DDBJ databases">
        <authorList>
            <person name="Cao P."/>
        </authorList>
    </citation>
    <scope>NUCLEOTIDE SEQUENCE [LARGE SCALE GENOMIC DNA]</scope>
    <source>
        <strain evidence="3 4">NEAU-AAG5</strain>
    </source>
</reference>
<dbReference type="InterPro" id="IPR012334">
    <property type="entry name" value="Pectin_lyas_fold"/>
</dbReference>
<dbReference type="RefSeq" id="WP_156220564.1">
    <property type="nucleotide sequence ID" value="NZ_WOFH01000014.1"/>
</dbReference>
<sequence>MVTGFRAGAAALALAAAALAVTVAWPLGVPSARGDSGCPDATVTAATPAQLAAALANAQPGDSIAVAAGTYDGNWTATTPGTEAAPIWLCGQDATLTNDGPTGGYGLHLDGASWWRVRGLTVTWAAKGIIVDHSAHVEIVSNTVHDVGDEAVHLRAFTTDSLVAGNALHHTGLRRDKFGEGVYVGSANGNWSVYTGGAPDASDRNVVQGNTVYATTAEPVDVKEGTTGTQVTGNALDGGALTDSGGDSCVDVKGNDGLVQGNTCTGVPGGDGHDGYQVHHNKLLKLGLGDWGLRNELAGNSAVIGPGARDGFWVHDASTTYNVVRCGQAVTGAAYSNITCSP</sequence>
<organism evidence="3 4">
    <name type="scientific">Actinomadura litoris</name>
    <dbReference type="NCBI Taxonomy" id="2678616"/>
    <lineage>
        <taxon>Bacteria</taxon>
        <taxon>Bacillati</taxon>
        <taxon>Actinomycetota</taxon>
        <taxon>Actinomycetes</taxon>
        <taxon>Streptosporangiales</taxon>
        <taxon>Thermomonosporaceae</taxon>
        <taxon>Actinomadura</taxon>
    </lineage>
</organism>
<keyword evidence="1" id="KW-0732">Signal</keyword>
<dbReference type="SUPFAM" id="SSF51126">
    <property type="entry name" value="Pectin lyase-like"/>
    <property type="match status" value="1"/>
</dbReference>